<dbReference type="PANTHER" id="PTHR30349:SF64">
    <property type="entry name" value="PROPHAGE INTEGRASE INTD-RELATED"/>
    <property type="match status" value="1"/>
</dbReference>
<keyword evidence="4" id="KW-0233">DNA recombination</keyword>
<dbReference type="GO" id="GO:0006310">
    <property type="term" value="P:DNA recombination"/>
    <property type="evidence" value="ECO:0007669"/>
    <property type="project" value="UniProtKB-KW"/>
</dbReference>
<evidence type="ECO:0000259" key="6">
    <source>
        <dbReference type="PROSITE" id="PS51898"/>
    </source>
</evidence>
<dbReference type="PROSITE" id="PS51900">
    <property type="entry name" value="CB"/>
    <property type="match status" value="1"/>
</dbReference>
<dbReference type="Gene3D" id="1.10.150.130">
    <property type="match status" value="1"/>
</dbReference>
<dbReference type="InterPro" id="IPR010998">
    <property type="entry name" value="Integrase_recombinase_N"/>
</dbReference>
<evidence type="ECO:0000256" key="4">
    <source>
        <dbReference type="ARBA" id="ARBA00023172"/>
    </source>
</evidence>
<dbReference type="InterPro" id="IPR004107">
    <property type="entry name" value="Integrase_SAM-like_N"/>
</dbReference>
<name>A0A0D6DW69_9LACT</name>
<dbReference type="InterPro" id="IPR002104">
    <property type="entry name" value="Integrase_catalytic"/>
</dbReference>
<evidence type="ECO:0000256" key="1">
    <source>
        <dbReference type="ARBA" id="ARBA00008857"/>
    </source>
</evidence>
<organism evidence="8 9">
    <name type="scientific">Pseudolactococcus piscium MKFS47</name>
    <dbReference type="NCBI Taxonomy" id="297352"/>
    <lineage>
        <taxon>Bacteria</taxon>
        <taxon>Bacillati</taxon>
        <taxon>Bacillota</taxon>
        <taxon>Bacilli</taxon>
        <taxon>Lactobacillales</taxon>
        <taxon>Streptococcaceae</taxon>
        <taxon>Pseudolactococcus</taxon>
    </lineage>
</organism>
<accession>A0A0D6DW69</accession>
<keyword evidence="3 5" id="KW-0238">DNA-binding</keyword>
<evidence type="ECO:0000256" key="3">
    <source>
        <dbReference type="ARBA" id="ARBA00023125"/>
    </source>
</evidence>
<dbReference type="CDD" id="cd01189">
    <property type="entry name" value="INT_ICEBs1_C_like"/>
    <property type="match status" value="1"/>
</dbReference>
<protein>
    <submittedName>
        <fullName evidence="8">Prophage site-specific recombinase</fullName>
    </submittedName>
</protein>
<dbReference type="GO" id="GO:0015074">
    <property type="term" value="P:DNA integration"/>
    <property type="evidence" value="ECO:0007669"/>
    <property type="project" value="UniProtKB-KW"/>
</dbReference>
<feature type="domain" description="Tyr recombinase" evidence="6">
    <location>
        <begin position="130"/>
        <end position="322"/>
    </location>
</feature>
<evidence type="ECO:0000256" key="5">
    <source>
        <dbReference type="PROSITE-ProRule" id="PRU01248"/>
    </source>
</evidence>
<dbReference type="InterPro" id="IPR044068">
    <property type="entry name" value="CB"/>
</dbReference>
<dbReference type="RefSeq" id="WP_047914975.1">
    <property type="nucleotide sequence ID" value="NZ_LN774769.1"/>
</dbReference>
<feature type="domain" description="Core-binding (CB)" evidence="7">
    <location>
        <begin position="22"/>
        <end position="109"/>
    </location>
</feature>
<dbReference type="InterPro" id="IPR011010">
    <property type="entry name" value="DNA_brk_join_enz"/>
</dbReference>
<proteinExistence type="inferred from homology"/>
<dbReference type="Pfam" id="PF00589">
    <property type="entry name" value="Phage_integrase"/>
    <property type="match status" value="1"/>
</dbReference>
<dbReference type="InterPro" id="IPR050090">
    <property type="entry name" value="Tyrosine_recombinase_XerCD"/>
</dbReference>
<dbReference type="PROSITE" id="PS51898">
    <property type="entry name" value="TYR_RECOMBINASE"/>
    <property type="match status" value="1"/>
</dbReference>
<keyword evidence="2" id="KW-0229">DNA integration</keyword>
<sequence>MPTQNKLIEKKYLYRENQKDRLLYSGSVRQWLTHWLTNEIKPRVKVSSYASYHYKIEHYILPLLGDCPLVQLTPENINRLISFLQERKLSVNTIKVILTIFKQGISAALKADLIMDCPFKDIQIPSEKRVKVSALSREVQKKVEDRATKDDYGLPTFLALYTGMRIGEISALQWADIDFERDAILVRHTYQRLPLGQGKHKTQLSLSKAKSTSSQRMIPLAKSVKEKLLNLRKKQADHLFVFENKGLPIEPRLLTYHFKKITREIGIEDIHFHQLRHTFATRCLEAQENIAVISAILGHHSVKTTLDIYTDALTFEKRSMIQKMEDNWLIVD</sequence>
<dbReference type="SUPFAM" id="SSF56349">
    <property type="entry name" value="DNA breaking-rejoining enzymes"/>
    <property type="match status" value="1"/>
</dbReference>
<dbReference type="KEGG" id="lpk:LACPI_0530"/>
<dbReference type="PANTHER" id="PTHR30349">
    <property type="entry name" value="PHAGE INTEGRASE-RELATED"/>
    <property type="match status" value="1"/>
</dbReference>
<dbReference type="Pfam" id="PF14659">
    <property type="entry name" value="Phage_int_SAM_3"/>
    <property type="match status" value="1"/>
</dbReference>
<evidence type="ECO:0000259" key="7">
    <source>
        <dbReference type="PROSITE" id="PS51900"/>
    </source>
</evidence>
<dbReference type="InterPro" id="IPR013762">
    <property type="entry name" value="Integrase-like_cat_sf"/>
</dbReference>
<evidence type="ECO:0000313" key="9">
    <source>
        <dbReference type="Proteomes" id="UP000033166"/>
    </source>
</evidence>
<evidence type="ECO:0000313" key="8">
    <source>
        <dbReference type="EMBL" id="CEN27730.1"/>
    </source>
</evidence>
<dbReference type="EMBL" id="LN774769">
    <property type="protein sequence ID" value="CEN27730.1"/>
    <property type="molecule type" value="Genomic_DNA"/>
</dbReference>
<dbReference type="GO" id="GO:0003677">
    <property type="term" value="F:DNA binding"/>
    <property type="evidence" value="ECO:0007669"/>
    <property type="project" value="UniProtKB-UniRule"/>
</dbReference>
<comment type="similarity">
    <text evidence="1">Belongs to the 'phage' integrase family.</text>
</comment>
<dbReference type="Proteomes" id="UP000033166">
    <property type="component" value="Chromosome I"/>
</dbReference>
<reference evidence="9" key="1">
    <citation type="submission" date="2015-01" db="EMBL/GenBank/DDBJ databases">
        <authorList>
            <person name="Andreevskaya M."/>
        </authorList>
    </citation>
    <scope>NUCLEOTIDE SEQUENCE [LARGE SCALE GENOMIC DNA]</scope>
    <source>
        <strain evidence="9">MKFS47</strain>
    </source>
</reference>
<dbReference type="HOGENOM" id="CLU_027562_17_1_9"/>
<dbReference type="AlphaFoldDB" id="A0A0D6DW69"/>
<dbReference type="Gene3D" id="1.10.443.10">
    <property type="entry name" value="Intergrase catalytic core"/>
    <property type="match status" value="1"/>
</dbReference>
<evidence type="ECO:0000256" key="2">
    <source>
        <dbReference type="ARBA" id="ARBA00022908"/>
    </source>
</evidence>
<gene>
    <name evidence="8" type="ORF">LACPI_0530</name>
</gene>